<dbReference type="GO" id="GO:0080030">
    <property type="term" value="F:methyl indole-3-acetate esterase activity"/>
    <property type="evidence" value="ECO:0007669"/>
    <property type="project" value="TreeGrafter"/>
</dbReference>
<dbReference type="GO" id="GO:0009696">
    <property type="term" value="P:salicylic acid metabolic process"/>
    <property type="evidence" value="ECO:0007669"/>
    <property type="project" value="TreeGrafter"/>
</dbReference>
<dbReference type="GO" id="GO:0080031">
    <property type="term" value="F:methyl salicylate esterase activity"/>
    <property type="evidence" value="ECO:0007669"/>
    <property type="project" value="TreeGrafter"/>
</dbReference>
<dbReference type="InterPro" id="IPR045889">
    <property type="entry name" value="MES/HNL"/>
</dbReference>
<dbReference type="GO" id="GO:0050529">
    <property type="term" value="F:polyneuridine-aldehyde esterase activity"/>
    <property type="evidence" value="ECO:0007669"/>
    <property type="project" value="UniProtKB-EC"/>
</dbReference>
<dbReference type="EC" id="3.1.1.78" evidence="3"/>
<evidence type="ECO:0000259" key="2">
    <source>
        <dbReference type="Pfam" id="PF12697"/>
    </source>
</evidence>
<dbReference type="InterPro" id="IPR000073">
    <property type="entry name" value="AB_hydrolase_1"/>
</dbReference>
<dbReference type="Gene3D" id="3.40.50.1820">
    <property type="entry name" value="alpha/beta hydrolase"/>
    <property type="match status" value="1"/>
</dbReference>
<organism evidence="3">
    <name type="scientific">Davidia involucrata</name>
    <name type="common">Dove tree</name>
    <dbReference type="NCBI Taxonomy" id="16924"/>
    <lineage>
        <taxon>Eukaryota</taxon>
        <taxon>Viridiplantae</taxon>
        <taxon>Streptophyta</taxon>
        <taxon>Embryophyta</taxon>
        <taxon>Tracheophyta</taxon>
        <taxon>Spermatophyta</taxon>
        <taxon>Magnoliopsida</taxon>
        <taxon>eudicotyledons</taxon>
        <taxon>Gunneridae</taxon>
        <taxon>Pentapetalae</taxon>
        <taxon>asterids</taxon>
        <taxon>Cornales</taxon>
        <taxon>Nyssaceae</taxon>
        <taxon>Davidia</taxon>
    </lineage>
</organism>
<dbReference type="EMBL" id="GHES01006240">
    <property type="protein sequence ID" value="MPA36799.1"/>
    <property type="molecule type" value="Transcribed_RNA"/>
</dbReference>
<keyword evidence="1 3" id="KW-0378">Hydrolase</keyword>
<dbReference type="PANTHER" id="PTHR10992:SF1083">
    <property type="entry name" value="METHYLESTERASE 1"/>
    <property type="match status" value="1"/>
</dbReference>
<dbReference type="InterPro" id="IPR029058">
    <property type="entry name" value="AB_hydrolase_fold"/>
</dbReference>
<proteinExistence type="predicted"/>
<dbReference type="FunFam" id="3.40.50.1820:FF:000051">
    <property type="entry name" value="(S)-hydroxynitrile lyase"/>
    <property type="match status" value="1"/>
</dbReference>
<dbReference type="Pfam" id="PF12697">
    <property type="entry name" value="Abhydrolase_6"/>
    <property type="match status" value="1"/>
</dbReference>
<dbReference type="EMBL" id="GHES01006237">
    <property type="protein sequence ID" value="MPA36796.1"/>
    <property type="molecule type" value="Transcribed_RNA"/>
</dbReference>
<feature type="domain" description="AB hydrolase-1" evidence="2">
    <location>
        <begin position="6"/>
        <end position="247"/>
    </location>
</feature>
<protein>
    <submittedName>
        <fullName evidence="3">Putative Methyl esterase 1</fullName>
        <ecNumber evidence="3">3.1.1.78</ecNumber>
    </submittedName>
</protein>
<evidence type="ECO:0000313" key="3">
    <source>
        <dbReference type="EMBL" id="MPA36796.1"/>
    </source>
</evidence>
<gene>
    <name evidence="3" type="ORF">Din_006237</name>
    <name evidence="4" type="ORF">Din_006240</name>
</gene>
<evidence type="ECO:0000313" key="4">
    <source>
        <dbReference type="EMBL" id="MPA36799.1"/>
    </source>
</evidence>
<accession>A0A5B6YZV3</accession>
<dbReference type="AlphaFoldDB" id="A0A5B6YZV3"/>
<name>A0A5B6YZV3_DAVIN</name>
<dbReference type="PANTHER" id="PTHR10992">
    <property type="entry name" value="METHYLESTERASE FAMILY MEMBER"/>
    <property type="match status" value="1"/>
</dbReference>
<dbReference type="GO" id="GO:0009694">
    <property type="term" value="P:jasmonic acid metabolic process"/>
    <property type="evidence" value="ECO:0007669"/>
    <property type="project" value="TreeGrafter"/>
</dbReference>
<dbReference type="GO" id="GO:0080032">
    <property type="term" value="F:methyl jasmonate esterase activity"/>
    <property type="evidence" value="ECO:0007669"/>
    <property type="project" value="TreeGrafter"/>
</dbReference>
<dbReference type="SUPFAM" id="SSF53474">
    <property type="entry name" value="alpha/beta-Hydrolases"/>
    <property type="match status" value="1"/>
</dbReference>
<evidence type="ECO:0000256" key="1">
    <source>
        <dbReference type="ARBA" id="ARBA00022801"/>
    </source>
</evidence>
<reference evidence="3" key="1">
    <citation type="submission" date="2019-08" db="EMBL/GenBank/DDBJ databases">
        <title>Reference gene set and small RNA set construction with multiple tissues from Davidia involucrata Baill.</title>
        <authorList>
            <person name="Yang H."/>
            <person name="Zhou C."/>
            <person name="Li G."/>
            <person name="Wang J."/>
            <person name="Gao P."/>
            <person name="Wang M."/>
            <person name="Wang R."/>
            <person name="Zhao Y."/>
        </authorList>
    </citation>
    <scope>NUCLEOTIDE SEQUENCE</scope>
    <source>
        <tissue evidence="3">Mixed with DoveR01_LX</tissue>
    </source>
</reference>
<sequence length="259" mass="29172">MEQKHFVLVHGLCHGAWCWYKLKLLIELAGHRVTALDLSASGINLKTLDEVRTLYHYTLPLLEFMASLPSNEKVILVGHSLGGMSLALTMDEYPEKVSVAVFLAAFLPDTAHKPSYVLDYFWESATAESWMDTQISTYGSPNEPLTSILLGPKFMATNLYQLCPPEDLELATLLVRAGSLFREDLAKEKKFSDEGYGSVTRVYVAFNEDKSMTEALWSWMLANFPVEELKKIEGADHMGMMTKPQETCQCLLEIAQKYT</sequence>